<sequence>MSVSQVARKNPKCSAFKGTIAEGEATRGVVVVEGWFCSAGSVLIAVLLLHLHHLLRRSLSLSLLLSSPRCRSAIPLARAPTWPPVMPARLSAKPSRSEVIISTADSDISVPCARTEVSKNYKKLPKPRRSIYGIFFLFFFLRFSCT</sequence>
<dbReference type="Proteomes" id="UP001430953">
    <property type="component" value="Unassembled WGS sequence"/>
</dbReference>
<evidence type="ECO:0000313" key="3">
    <source>
        <dbReference type="Proteomes" id="UP001430953"/>
    </source>
</evidence>
<gene>
    <name evidence="2" type="ORF">PUN28_013568</name>
</gene>
<reference evidence="2 3" key="1">
    <citation type="submission" date="2023-03" db="EMBL/GenBank/DDBJ databases">
        <title>High recombination rates correlate with genetic variation in Cardiocondyla obscurior ants.</title>
        <authorList>
            <person name="Errbii M."/>
        </authorList>
    </citation>
    <scope>NUCLEOTIDE SEQUENCE [LARGE SCALE GENOMIC DNA]</scope>
    <source>
        <strain evidence="2">Alpha-2009</strain>
        <tissue evidence="2">Whole body</tissue>
    </source>
</reference>
<comment type="caution">
    <text evidence="2">The sequence shown here is derived from an EMBL/GenBank/DDBJ whole genome shotgun (WGS) entry which is preliminary data.</text>
</comment>
<dbReference type="EMBL" id="JADYXP020000014">
    <property type="protein sequence ID" value="KAL0110028.1"/>
    <property type="molecule type" value="Genomic_DNA"/>
</dbReference>
<keyword evidence="1" id="KW-0472">Membrane</keyword>
<evidence type="ECO:0000313" key="2">
    <source>
        <dbReference type="EMBL" id="KAL0110028.1"/>
    </source>
</evidence>
<proteinExistence type="predicted"/>
<evidence type="ECO:0000256" key="1">
    <source>
        <dbReference type="SAM" id="Phobius"/>
    </source>
</evidence>
<protein>
    <submittedName>
        <fullName evidence="2">Uncharacterized protein</fullName>
    </submittedName>
</protein>
<accession>A0AAW2F3C0</accession>
<keyword evidence="1" id="KW-1133">Transmembrane helix</keyword>
<name>A0AAW2F3C0_9HYME</name>
<keyword evidence="3" id="KW-1185">Reference proteome</keyword>
<feature type="transmembrane region" description="Helical" evidence="1">
    <location>
        <begin position="32"/>
        <end position="51"/>
    </location>
</feature>
<keyword evidence="1" id="KW-0812">Transmembrane</keyword>
<dbReference type="AlphaFoldDB" id="A0AAW2F3C0"/>
<organism evidence="2 3">
    <name type="scientific">Cardiocondyla obscurior</name>
    <dbReference type="NCBI Taxonomy" id="286306"/>
    <lineage>
        <taxon>Eukaryota</taxon>
        <taxon>Metazoa</taxon>
        <taxon>Ecdysozoa</taxon>
        <taxon>Arthropoda</taxon>
        <taxon>Hexapoda</taxon>
        <taxon>Insecta</taxon>
        <taxon>Pterygota</taxon>
        <taxon>Neoptera</taxon>
        <taxon>Endopterygota</taxon>
        <taxon>Hymenoptera</taxon>
        <taxon>Apocrita</taxon>
        <taxon>Aculeata</taxon>
        <taxon>Formicoidea</taxon>
        <taxon>Formicidae</taxon>
        <taxon>Myrmicinae</taxon>
        <taxon>Cardiocondyla</taxon>
    </lineage>
</organism>